<name>A0A4R5U5D2_9GAMM</name>
<feature type="transmembrane region" description="Helical" evidence="1">
    <location>
        <begin position="113"/>
        <end position="135"/>
    </location>
</feature>
<reference evidence="2 3" key="1">
    <citation type="submission" date="2019-03" db="EMBL/GenBank/DDBJ databases">
        <title>Luteimonas zhaokaii sp.nov., isolated from the rectal contents of Plateau pika in Yushu, Qinghai Province, China.</title>
        <authorList>
            <person name="Zhang G."/>
        </authorList>
    </citation>
    <scope>NUCLEOTIDE SEQUENCE [LARGE SCALE GENOMIC DNA]</scope>
    <source>
        <strain evidence="2 3">THG-MD21</strain>
    </source>
</reference>
<feature type="transmembrane region" description="Helical" evidence="1">
    <location>
        <begin position="257"/>
        <end position="277"/>
    </location>
</feature>
<accession>A0A4R5U5D2</accession>
<dbReference type="EMBL" id="SMTG01000009">
    <property type="protein sequence ID" value="TDK28981.1"/>
    <property type="molecule type" value="Genomic_DNA"/>
</dbReference>
<dbReference type="Proteomes" id="UP000295543">
    <property type="component" value="Unassembled WGS sequence"/>
</dbReference>
<feature type="transmembrane region" description="Helical" evidence="1">
    <location>
        <begin position="219"/>
        <end position="251"/>
    </location>
</feature>
<dbReference type="RefSeq" id="WP_133394746.1">
    <property type="nucleotide sequence ID" value="NZ_SMTG01000009.1"/>
</dbReference>
<keyword evidence="1" id="KW-1133">Transmembrane helix</keyword>
<evidence type="ECO:0000256" key="1">
    <source>
        <dbReference type="SAM" id="Phobius"/>
    </source>
</evidence>
<organism evidence="2 3">
    <name type="scientific">Luteimonas terrae</name>
    <dbReference type="NCBI Taxonomy" id="1530191"/>
    <lineage>
        <taxon>Bacteria</taxon>
        <taxon>Pseudomonadati</taxon>
        <taxon>Pseudomonadota</taxon>
        <taxon>Gammaproteobacteria</taxon>
        <taxon>Lysobacterales</taxon>
        <taxon>Lysobacteraceae</taxon>
        <taxon>Luteimonas</taxon>
    </lineage>
</organism>
<feature type="transmembrane region" description="Helical" evidence="1">
    <location>
        <begin position="62"/>
        <end position="87"/>
    </location>
</feature>
<feature type="transmembrane region" description="Helical" evidence="1">
    <location>
        <begin position="175"/>
        <end position="199"/>
    </location>
</feature>
<dbReference type="OrthoDB" id="5946179at2"/>
<feature type="transmembrane region" description="Helical" evidence="1">
    <location>
        <begin position="28"/>
        <end position="50"/>
    </location>
</feature>
<sequence>MTTRTVGAGHGWKWIVQGVNVGRANPRAVYGATAVVALLALIPNVIQAVLQLAFGLDAGTQIMIVGAMSLVSIIVYPLLIGGVLQVIDAVEHRRPARPTDVFATFTGGNAGRLIGFGVLMGALYIATFYALVSAFGDGVMEWYMQILTISQEMGAQSTPATPPDLPLPPAGIGPLMALAIFFGVYYATVYAIGLGQVSLGGRPVLQAFTDGLGGALRNVLPVIVAAVIAMAGGFALMLAFAMVVTIISVVASLVHPGLAALLVLPLYLILLLVLYIVMFGAMYAMWRDVCGPQDADAAPGPTPGAGHDGSRIEL</sequence>
<gene>
    <name evidence="2" type="ORF">E2F49_15585</name>
</gene>
<protein>
    <submittedName>
        <fullName evidence="2">Uncharacterized protein</fullName>
    </submittedName>
</protein>
<keyword evidence="1" id="KW-0472">Membrane</keyword>
<comment type="caution">
    <text evidence="2">The sequence shown here is derived from an EMBL/GenBank/DDBJ whole genome shotgun (WGS) entry which is preliminary data.</text>
</comment>
<keyword evidence="1" id="KW-0812">Transmembrane</keyword>
<dbReference type="AlphaFoldDB" id="A0A4R5U5D2"/>
<proteinExistence type="predicted"/>
<keyword evidence="3" id="KW-1185">Reference proteome</keyword>
<evidence type="ECO:0000313" key="2">
    <source>
        <dbReference type="EMBL" id="TDK28981.1"/>
    </source>
</evidence>
<evidence type="ECO:0000313" key="3">
    <source>
        <dbReference type="Proteomes" id="UP000295543"/>
    </source>
</evidence>